<dbReference type="Pfam" id="PF07992">
    <property type="entry name" value="Pyr_redox_2"/>
    <property type="match status" value="1"/>
</dbReference>
<feature type="domain" description="Pyridine nucleotide-disulphide oxidoreductase dimerisation" evidence="4">
    <location>
        <begin position="349"/>
        <end position="437"/>
    </location>
</feature>
<dbReference type="InterPro" id="IPR016156">
    <property type="entry name" value="FAD/NAD-linked_Rdtase_dimer_sf"/>
</dbReference>
<keyword evidence="2" id="KW-0285">Flavoprotein</keyword>
<evidence type="ECO:0000259" key="4">
    <source>
        <dbReference type="Pfam" id="PF02852"/>
    </source>
</evidence>
<reference evidence="6" key="1">
    <citation type="journal article" date="2020" name="mSystems">
        <title>Genome- and Community-Level Interaction Insights into Carbon Utilization and Element Cycling Functions of Hydrothermarchaeota in Hydrothermal Sediment.</title>
        <authorList>
            <person name="Zhou Z."/>
            <person name="Liu Y."/>
            <person name="Xu W."/>
            <person name="Pan J."/>
            <person name="Luo Z.H."/>
            <person name="Li M."/>
        </authorList>
    </citation>
    <scope>NUCLEOTIDE SEQUENCE [LARGE SCALE GENOMIC DNA]</scope>
    <source>
        <strain evidence="6">SpSt-418</strain>
    </source>
</reference>
<dbReference type="Gene3D" id="3.30.390.30">
    <property type="match status" value="1"/>
</dbReference>
<dbReference type="Pfam" id="PF02852">
    <property type="entry name" value="Pyr_redox_dim"/>
    <property type="match status" value="1"/>
</dbReference>
<dbReference type="SUPFAM" id="SSF55424">
    <property type="entry name" value="FAD/NAD-linked reductases, dimerisation (C-terminal) domain"/>
    <property type="match status" value="1"/>
</dbReference>
<accession>A0A7C3KEW3</accession>
<evidence type="ECO:0000256" key="2">
    <source>
        <dbReference type="ARBA" id="ARBA00022630"/>
    </source>
</evidence>
<dbReference type="InterPro" id="IPR004099">
    <property type="entry name" value="Pyr_nucl-diS_OxRdtase_dimer"/>
</dbReference>
<name>A0A7C3KEW3_9CYAN</name>
<keyword evidence="3" id="KW-0274">FAD</keyword>
<feature type="domain" description="FAD/NAD(P)-binding" evidence="5">
    <location>
        <begin position="5"/>
        <end position="304"/>
    </location>
</feature>
<dbReference type="PRINTS" id="PR00411">
    <property type="entry name" value="PNDRDTASEI"/>
</dbReference>
<evidence type="ECO:0000259" key="5">
    <source>
        <dbReference type="Pfam" id="PF07992"/>
    </source>
</evidence>
<evidence type="ECO:0000313" key="6">
    <source>
        <dbReference type="EMBL" id="HFM98723.1"/>
    </source>
</evidence>
<dbReference type="GO" id="GO:0050660">
    <property type="term" value="F:flavin adenine dinucleotide binding"/>
    <property type="evidence" value="ECO:0007669"/>
    <property type="project" value="TreeGrafter"/>
</dbReference>
<evidence type="ECO:0000256" key="1">
    <source>
        <dbReference type="ARBA" id="ARBA00001974"/>
    </source>
</evidence>
<dbReference type="PANTHER" id="PTHR43014">
    <property type="entry name" value="MERCURIC REDUCTASE"/>
    <property type="match status" value="1"/>
</dbReference>
<dbReference type="PANTHER" id="PTHR43014:SF2">
    <property type="entry name" value="MERCURIC REDUCTASE"/>
    <property type="match status" value="1"/>
</dbReference>
<comment type="cofactor">
    <cofactor evidence="1">
        <name>FAD</name>
        <dbReference type="ChEBI" id="CHEBI:57692"/>
    </cofactor>
</comment>
<dbReference type="AlphaFoldDB" id="A0A7C3KEW3"/>
<gene>
    <name evidence="6" type="ORF">ENR64_13400</name>
</gene>
<dbReference type="Gene3D" id="3.50.50.60">
    <property type="entry name" value="FAD/NAD(P)-binding domain"/>
    <property type="match status" value="2"/>
</dbReference>
<dbReference type="InterPro" id="IPR023753">
    <property type="entry name" value="FAD/NAD-binding_dom"/>
</dbReference>
<dbReference type="PRINTS" id="PR00368">
    <property type="entry name" value="FADPNR"/>
</dbReference>
<organism evidence="6">
    <name type="scientific">Oscillatoriales cyanobacterium SpSt-418</name>
    <dbReference type="NCBI Taxonomy" id="2282169"/>
    <lineage>
        <taxon>Bacteria</taxon>
        <taxon>Bacillati</taxon>
        <taxon>Cyanobacteriota</taxon>
        <taxon>Cyanophyceae</taxon>
        <taxon>Oscillatoriophycideae</taxon>
        <taxon>Oscillatoriales</taxon>
    </lineage>
</organism>
<comment type="caution">
    <text evidence="6">The sequence shown here is derived from an EMBL/GenBank/DDBJ whole genome shotgun (WGS) entry which is preliminary data.</text>
</comment>
<dbReference type="InterPro" id="IPR036188">
    <property type="entry name" value="FAD/NAD-bd_sf"/>
</dbReference>
<dbReference type="GO" id="GO:0003955">
    <property type="term" value="F:NAD(P)H dehydrogenase (quinone) activity"/>
    <property type="evidence" value="ECO:0007669"/>
    <property type="project" value="TreeGrafter"/>
</dbReference>
<sequence>MAVDYDLVVIGASPAGFEAAIAANQAKARVALVTQGIEPGPIRLGYRALLEVSHLVSAAERSHQLGIVDGSAIRLHQVLVQQIQNWQAAVATAVADHYSLAVLASKGIEVIASAGAFHRKPRLSFEVDGRSLRSRRYLLALPSQPQLPPILGLRDVSYLSSADLLHKLPALPPQAHLLVLGATLATVELTQALNILGFQVTVMIPTLGQTSNYDIEALQFLQTQLEAAGIKVLLQAPITQVRQLHGKKWVQAGKTALEADELIIVSDFATPVRHALNLDAIGVAHQGDVPLINPYFQTTNSKIYDCYGLVAALPAYQISDRHARLAATNAIGLGFAQKPFWSVLPSGSIASEPPFAWVGLSETAAKSRYGRDYVVLRRNFVDVQQAQIEGATEGFCKLVLRRNGKLVGASVLGRYAQEWIGIIALAIQQQIPLQKLHQIAASDSTFVAILPQLAYDWRHQQLKQNHLHEDLLAGWFNWQRGRVK</sequence>
<dbReference type="EMBL" id="DSRU01000197">
    <property type="protein sequence ID" value="HFM98723.1"/>
    <property type="molecule type" value="Genomic_DNA"/>
</dbReference>
<protein>
    <submittedName>
        <fullName evidence="6">NAD(P)/FAD-dependent oxidoreductase</fullName>
    </submittedName>
</protein>
<dbReference type="SUPFAM" id="SSF51905">
    <property type="entry name" value="FAD/NAD(P)-binding domain"/>
    <property type="match status" value="1"/>
</dbReference>
<evidence type="ECO:0000256" key="3">
    <source>
        <dbReference type="ARBA" id="ARBA00022827"/>
    </source>
</evidence>
<proteinExistence type="predicted"/>